<evidence type="ECO:0000313" key="1">
    <source>
        <dbReference type="EMBL" id="KAF2629495.1"/>
    </source>
</evidence>
<sequence length="1220" mass="134562">MSNFEGAIQVARQAVDATPEDHPERSARLNDLGNCLGSRYSRTGAIADLEEAIQIARQAVDATPQHHRDRAARLNNLALHLGRRYSRTGAMADLEGAIQIARRAVDATPEDHPNRAARLNNLGNRLGGRYSRTGAIADLEEAIQIARQAVAATPEDHPNHAGWLNNLGNRLGDRYSRTGAMADLEEAIQIARQAVNATPEDHPDYATCLNNLGNNLGDRYSRTGAIVDLEEAIQIARQSVDATAEGHPNHARWLNNLGLHLGDRYSRTGAMADLEEAIQIARQAVAATPEDHPDQTACLNNLVVCLGDRYSRTGAMADLEEAIQVARQAVAATPEDHPDRAEQLNNLGNRLGDRYSRTGAMADLEEAIQIARQAVDATAEDHPSRAAWLNNLGVHLGGNRYSRTGAMADLEEAIQIARQSVDTTPEDHPDRAARLNNLGNRLGGRYSRTGAMADLEEAIQIARQAVDATAEDHPERASRLNNLGNRLGGRYSRTGAIADLEEAIQIARQAVAATPEDHPDRTACLNNLIVRLGDRYSRTGAMADLEEAIQVARQAVDATAEDHPDYARWLNNLGVCFGIRYSRTGAIDDLEKAIQIARQAVAATPQDHPDRAERLNNLGNRLGNKYSKTGAMADLEESTVCYESALQFTEASIDTRMAAGILLFQSCAQVSDWERGSKYSAMAVELAPQLIARSLKNADKQYRLSQIAGLACDASAASLNAGRVLLLALNLLEQGRGVLAASLHEMRTDVLDLQAKHPELAERFVRLRNELQPPVTEPMLSLEQSRMPFLKTQADRRHFAGSELDRLIAEIQQQSGFEDFLRPPSEGEILDAGQHGPIVVINVSEYRCDAFLIDQHRIQTVPLPNFTYQGIKEKVQQGSLGTPQVLEWLWDVVAHPVLDALGFTEPPPDEKWPHVWWIPTGPLSKFPLHAAGYHGKGSNHTVLDRVMSSYSSSIKAIIHGRRRRNLQDASKTPNRALLVALEVTPNQTRLHFAAREVQILYNLCESSDLHPVQHRPRKEDVVSQLPSCKIFHFAGHGYTNNKDPSQSSLLLEDWESDPLTVADLLEMNLRERAPFLAYLSACGTGEIGDERFLDESIHLISACQLAGFRHVIGTLWEVHDEICMDMTRITYEQIRDGGMTDESVCLGLHKATKELRDRWFAKVVSRGRELGNSAHETAVEHEMEAITLDGTGSVSTRLPRKAALLREAPLHWVPYVHFGV</sequence>
<proteinExistence type="predicted"/>
<organism evidence="1 2">
    <name type="scientific">Macroventuria anomochaeta</name>
    <dbReference type="NCBI Taxonomy" id="301207"/>
    <lineage>
        <taxon>Eukaryota</taxon>
        <taxon>Fungi</taxon>
        <taxon>Dikarya</taxon>
        <taxon>Ascomycota</taxon>
        <taxon>Pezizomycotina</taxon>
        <taxon>Dothideomycetes</taxon>
        <taxon>Pleosporomycetidae</taxon>
        <taxon>Pleosporales</taxon>
        <taxon>Pleosporineae</taxon>
        <taxon>Didymellaceae</taxon>
        <taxon>Macroventuria</taxon>
    </lineage>
</organism>
<evidence type="ECO:0000313" key="2">
    <source>
        <dbReference type="Proteomes" id="UP000799754"/>
    </source>
</evidence>
<dbReference type="Proteomes" id="UP000799754">
    <property type="component" value="Unassembled WGS sequence"/>
</dbReference>
<name>A0ACB6S5F6_9PLEO</name>
<dbReference type="EMBL" id="MU006709">
    <property type="protein sequence ID" value="KAF2629495.1"/>
    <property type="molecule type" value="Genomic_DNA"/>
</dbReference>
<reference evidence="1" key="1">
    <citation type="journal article" date="2020" name="Stud. Mycol.">
        <title>101 Dothideomycetes genomes: a test case for predicting lifestyles and emergence of pathogens.</title>
        <authorList>
            <person name="Haridas S."/>
            <person name="Albert R."/>
            <person name="Binder M."/>
            <person name="Bloem J."/>
            <person name="Labutti K."/>
            <person name="Salamov A."/>
            <person name="Andreopoulos B."/>
            <person name="Baker S."/>
            <person name="Barry K."/>
            <person name="Bills G."/>
            <person name="Bluhm B."/>
            <person name="Cannon C."/>
            <person name="Castanera R."/>
            <person name="Culley D."/>
            <person name="Daum C."/>
            <person name="Ezra D."/>
            <person name="Gonzalez J."/>
            <person name="Henrissat B."/>
            <person name="Kuo A."/>
            <person name="Liang C."/>
            <person name="Lipzen A."/>
            <person name="Lutzoni F."/>
            <person name="Magnuson J."/>
            <person name="Mondo S."/>
            <person name="Nolan M."/>
            <person name="Ohm R."/>
            <person name="Pangilinan J."/>
            <person name="Park H.-J."/>
            <person name="Ramirez L."/>
            <person name="Alfaro M."/>
            <person name="Sun H."/>
            <person name="Tritt A."/>
            <person name="Yoshinaga Y."/>
            <person name="Zwiers L.-H."/>
            <person name="Turgeon B."/>
            <person name="Goodwin S."/>
            <person name="Spatafora J."/>
            <person name="Crous P."/>
            <person name="Grigoriev I."/>
        </authorList>
    </citation>
    <scope>NUCLEOTIDE SEQUENCE</scope>
    <source>
        <strain evidence="1">CBS 525.71</strain>
    </source>
</reference>
<comment type="caution">
    <text evidence="1">The sequence shown here is derived from an EMBL/GenBank/DDBJ whole genome shotgun (WGS) entry which is preliminary data.</text>
</comment>
<accession>A0ACB6S5F6</accession>
<protein>
    <submittedName>
        <fullName evidence="1">Uncharacterized protein</fullName>
    </submittedName>
</protein>
<keyword evidence="2" id="KW-1185">Reference proteome</keyword>
<gene>
    <name evidence="1" type="ORF">BU25DRAFT_268013</name>
</gene>